<evidence type="ECO:0000256" key="4">
    <source>
        <dbReference type="ARBA" id="ARBA00022723"/>
    </source>
</evidence>
<dbReference type="InParanoid" id="A0A673BQA7"/>
<keyword evidence="3" id="KW-0540">Nuclease</keyword>
<reference evidence="13" key="2">
    <citation type="submission" date="2025-08" db="UniProtKB">
        <authorList>
            <consortium name="Ensembl"/>
        </authorList>
    </citation>
    <scope>IDENTIFICATION</scope>
</reference>
<dbReference type="PROSITE" id="PS50103">
    <property type="entry name" value="ZF_C3H1"/>
    <property type="match status" value="1"/>
</dbReference>
<feature type="compositionally biased region" description="Low complexity" evidence="11">
    <location>
        <begin position="379"/>
        <end position="390"/>
    </location>
</feature>
<dbReference type="GO" id="GO:0036464">
    <property type="term" value="C:cytoplasmic ribonucleoprotein granule"/>
    <property type="evidence" value="ECO:0007669"/>
    <property type="project" value="TreeGrafter"/>
</dbReference>
<reference evidence="13" key="1">
    <citation type="submission" date="2019-06" db="EMBL/GenBank/DDBJ databases">
        <authorList>
            <consortium name="Wellcome Sanger Institute Data Sharing"/>
        </authorList>
    </citation>
    <scope>NUCLEOTIDE SEQUENCE [LARGE SCALE GENOMIC DNA]</scope>
</reference>
<dbReference type="CDD" id="cd18729">
    <property type="entry name" value="PIN_Zc3h12-like"/>
    <property type="match status" value="1"/>
</dbReference>
<dbReference type="PANTHER" id="PTHR12876:SF10">
    <property type="entry name" value="ENDORIBONUCLEASE ZC3H12A"/>
    <property type="match status" value="1"/>
</dbReference>
<feature type="domain" description="C3H1-type" evidence="12">
    <location>
        <begin position="333"/>
        <end position="358"/>
    </location>
</feature>
<reference evidence="13" key="3">
    <citation type="submission" date="2025-09" db="UniProtKB">
        <authorList>
            <consortium name="Ensembl"/>
        </authorList>
    </citation>
    <scope>IDENTIFICATION</scope>
</reference>
<dbReference type="InterPro" id="IPR040757">
    <property type="entry name" value="Regnase_1/ZC3H12_C"/>
</dbReference>
<evidence type="ECO:0000256" key="2">
    <source>
        <dbReference type="ARBA" id="ARBA00010922"/>
    </source>
</evidence>
<evidence type="ECO:0000256" key="6">
    <source>
        <dbReference type="ARBA" id="ARBA00022771"/>
    </source>
</evidence>
<dbReference type="InterPro" id="IPR021869">
    <property type="entry name" value="RNase_Zc3h12_NYN"/>
</dbReference>
<organism evidence="13 14">
    <name type="scientific">Sphaeramia orbicularis</name>
    <name type="common">orbiculate cardinalfish</name>
    <dbReference type="NCBI Taxonomy" id="375764"/>
    <lineage>
        <taxon>Eukaryota</taxon>
        <taxon>Metazoa</taxon>
        <taxon>Chordata</taxon>
        <taxon>Craniata</taxon>
        <taxon>Vertebrata</taxon>
        <taxon>Euteleostomi</taxon>
        <taxon>Actinopterygii</taxon>
        <taxon>Neopterygii</taxon>
        <taxon>Teleostei</taxon>
        <taxon>Neoteleostei</taxon>
        <taxon>Acanthomorphata</taxon>
        <taxon>Gobiaria</taxon>
        <taxon>Kurtiformes</taxon>
        <taxon>Apogonoidei</taxon>
        <taxon>Apogonidae</taxon>
        <taxon>Apogoninae</taxon>
        <taxon>Sphaeramia</taxon>
    </lineage>
</organism>
<dbReference type="FunFam" id="3.40.50.11980:FF:000001">
    <property type="entry name" value="ZC3H12A isoform 1"/>
    <property type="match status" value="1"/>
</dbReference>
<evidence type="ECO:0000256" key="9">
    <source>
        <dbReference type="ARBA" id="ARBA00022842"/>
    </source>
</evidence>
<feature type="region of interest" description="Disordered" evidence="11">
    <location>
        <begin position="360"/>
        <end position="390"/>
    </location>
</feature>
<evidence type="ECO:0000259" key="12">
    <source>
        <dbReference type="PROSITE" id="PS50103"/>
    </source>
</evidence>
<dbReference type="Gene3D" id="3.40.50.11980">
    <property type="match status" value="1"/>
</dbReference>
<evidence type="ECO:0000256" key="11">
    <source>
        <dbReference type="SAM" id="MobiDB-lite"/>
    </source>
</evidence>
<evidence type="ECO:0000256" key="7">
    <source>
        <dbReference type="ARBA" id="ARBA00022801"/>
    </source>
</evidence>
<dbReference type="Pfam" id="PF11977">
    <property type="entry name" value="RNase_Zc3h12a"/>
    <property type="match status" value="1"/>
</dbReference>
<dbReference type="GO" id="GO:0005634">
    <property type="term" value="C:nucleus"/>
    <property type="evidence" value="ECO:0007669"/>
    <property type="project" value="TreeGrafter"/>
</dbReference>
<sequence>MCCTDKEEMNADVTAFPTANPWSQIPSTTCVNITDTTAAAWLFSSRLPAQTSVCSACETMEPDERCCMALEDPDPSTDPQNLEAQLDFFHKLGYSTAQVQAVQQKFGPHTDTDKMLGELVKIGASLEAKRDSVTTMTVLVPRGDLQSVNPALLLPVSQSGDEVNDDEDALRPIVIDGSNVAMSHGNKEVFSCLGIQLAVNFFLDRGHTTITVFVPSWRKEKPRPDVPITDQHILRDLERKKILVFTPSKRVAGKRVVCHDDRYIVKLAYESDGIIVSNDMYRDLQGEKPEWKRFIEERLLMYSFVNNKFMPPDDPLGRHGPTLENFLRRFPKTQKKQPCPYGKKCTFGIKCKYYHPERTKQSNQSLADELRSAQKRSSSRSSPLPGQSLSLVEDMAKKLTLDNGSLKKDHKNESVAQVKGNHRSIKRTTPKKEKSIHHLASDHGLVKHSGSQEQLDSGLGSIDTQPMDPQWSDHHYGVTYGGCQAPHSGRQQFSRPTSAPCSCCSHACPSHGTFQHHSIRPTSSHSSDMMAYGLPAYTGYNAYPVSVPAYSQPTDFQHSRVHRHQQPMFWSDPFGVHPPAVCGVPEKHSHWESPPQPNPCREEREVVRKKLLAIFSAQLVDTAMDMFPQVMDPQMLAAEILMLQSQNRAMR</sequence>
<evidence type="ECO:0000313" key="14">
    <source>
        <dbReference type="Proteomes" id="UP000472271"/>
    </source>
</evidence>
<dbReference type="Pfam" id="PF18561">
    <property type="entry name" value="Regnase_1_C"/>
    <property type="match status" value="1"/>
</dbReference>
<evidence type="ECO:0000313" key="13">
    <source>
        <dbReference type="Ensembl" id="ENSSORP00005042807.1"/>
    </source>
</evidence>
<dbReference type="InterPro" id="IPR000571">
    <property type="entry name" value="Znf_CCCH"/>
</dbReference>
<feature type="compositionally biased region" description="Basic residues" evidence="11">
    <location>
        <begin position="420"/>
        <end position="434"/>
    </location>
</feature>
<keyword evidence="14" id="KW-1185">Reference proteome</keyword>
<evidence type="ECO:0000256" key="1">
    <source>
        <dbReference type="ARBA" id="ARBA00001946"/>
    </source>
</evidence>
<dbReference type="GO" id="GO:0003729">
    <property type="term" value="F:mRNA binding"/>
    <property type="evidence" value="ECO:0007669"/>
    <property type="project" value="TreeGrafter"/>
</dbReference>
<keyword evidence="7" id="KW-0378">Hydrolase</keyword>
<dbReference type="Proteomes" id="UP000472271">
    <property type="component" value="Chromosome 11"/>
</dbReference>
<dbReference type="FunCoup" id="A0A673BQA7">
    <property type="interactions" value="1004"/>
</dbReference>
<keyword evidence="8 10" id="KW-0862">Zinc</keyword>
<dbReference type="InterPro" id="IPR040546">
    <property type="entry name" value="Rege-1_UBA-like"/>
</dbReference>
<keyword evidence="6 10" id="KW-0863">Zinc-finger</keyword>
<protein>
    <submittedName>
        <fullName evidence="13">Ribonuclease ZC3H12A-like</fullName>
    </submittedName>
</protein>
<dbReference type="Ensembl" id="ENSSORT00005043896.1">
    <property type="protein sequence ID" value="ENSSORP00005042807.1"/>
    <property type="gene ID" value="ENSSORG00005019815.1"/>
</dbReference>
<dbReference type="OrthoDB" id="392925at2759"/>
<comment type="similarity">
    <text evidence="2">Belongs to the ZC3H12 family.</text>
</comment>
<dbReference type="Pfam" id="PF18039">
    <property type="entry name" value="UBA_6"/>
    <property type="match status" value="1"/>
</dbReference>
<dbReference type="GO" id="GO:0008270">
    <property type="term" value="F:zinc ion binding"/>
    <property type="evidence" value="ECO:0007669"/>
    <property type="project" value="UniProtKB-KW"/>
</dbReference>
<evidence type="ECO:0000256" key="10">
    <source>
        <dbReference type="PROSITE-ProRule" id="PRU00723"/>
    </source>
</evidence>
<dbReference type="GO" id="GO:0061158">
    <property type="term" value="P:3'-UTR-mediated mRNA destabilization"/>
    <property type="evidence" value="ECO:0007669"/>
    <property type="project" value="TreeGrafter"/>
</dbReference>
<feature type="zinc finger region" description="C3H1-type" evidence="10">
    <location>
        <begin position="333"/>
        <end position="358"/>
    </location>
</feature>
<evidence type="ECO:0000256" key="3">
    <source>
        <dbReference type="ARBA" id="ARBA00022722"/>
    </source>
</evidence>
<dbReference type="GO" id="GO:0016787">
    <property type="term" value="F:hydrolase activity"/>
    <property type="evidence" value="ECO:0007669"/>
    <property type="project" value="UniProtKB-KW"/>
</dbReference>
<dbReference type="InterPro" id="IPR051101">
    <property type="entry name" value="ZC3H12/N4BP1_RNase_Reg"/>
</dbReference>
<evidence type="ECO:0000256" key="8">
    <source>
        <dbReference type="ARBA" id="ARBA00022833"/>
    </source>
</evidence>
<comment type="cofactor">
    <cofactor evidence="1">
        <name>Mg(2+)</name>
        <dbReference type="ChEBI" id="CHEBI:18420"/>
    </cofactor>
</comment>
<gene>
    <name evidence="13" type="primary">zc3h12ab</name>
</gene>
<keyword evidence="5" id="KW-0255">Endonuclease</keyword>
<dbReference type="GO" id="GO:0004521">
    <property type="term" value="F:RNA endonuclease activity"/>
    <property type="evidence" value="ECO:0007669"/>
    <property type="project" value="TreeGrafter"/>
</dbReference>
<keyword evidence="4 10" id="KW-0479">Metal-binding</keyword>
<name>A0A673BQA7_9TELE</name>
<dbReference type="PANTHER" id="PTHR12876">
    <property type="entry name" value="N4BP1-RELATED"/>
    <property type="match status" value="1"/>
</dbReference>
<dbReference type="AlphaFoldDB" id="A0A673BQA7"/>
<evidence type="ECO:0000256" key="5">
    <source>
        <dbReference type="ARBA" id="ARBA00022759"/>
    </source>
</evidence>
<keyword evidence="9" id="KW-0460">Magnesium</keyword>
<feature type="region of interest" description="Disordered" evidence="11">
    <location>
        <begin position="411"/>
        <end position="434"/>
    </location>
</feature>
<accession>A0A673BQA7</accession>
<proteinExistence type="inferred from homology"/>